<dbReference type="InterPro" id="IPR007587">
    <property type="entry name" value="SAPS"/>
</dbReference>
<dbReference type="KEGG" id="tut:107368032"/>
<dbReference type="STRING" id="32264.T1KX36"/>
<evidence type="ECO:0000256" key="1">
    <source>
        <dbReference type="ARBA" id="ARBA00006180"/>
    </source>
</evidence>
<dbReference type="PANTHER" id="PTHR12634:SF8">
    <property type="entry name" value="FIERY MOUNTAIN, ISOFORM D"/>
    <property type="match status" value="1"/>
</dbReference>
<evidence type="ECO:0000256" key="3">
    <source>
        <dbReference type="SAM" id="MobiDB-lite"/>
    </source>
</evidence>
<organism evidence="4 5">
    <name type="scientific">Tetranychus urticae</name>
    <name type="common">Two-spotted spider mite</name>
    <dbReference type="NCBI Taxonomy" id="32264"/>
    <lineage>
        <taxon>Eukaryota</taxon>
        <taxon>Metazoa</taxon>
        <taxon>Ecdysozoa</taxon>
        <taxon>Arthropoda</taxon>
        <taxon>Chelicerata</taxon>
        <taxon>Arachnida</taxon>
        <taxon>Acari</taxon>
        <taxon>Acariformes</taxon>
        <taxon>Trombidiformes</taxon>
        <taxon>Prostigmata</taxon>
        <taxon>Eleutherengona</taxon>
        <taxon>Raphignathae</taxon>
        <taxon>Tetranychoidea</taxon>
        <taxon>Tetranychidae</taxon>
        <taxon>Tetranychus</taxon>
    </lineage>
</organism>
<gene>
    <name evidence="4" type="primary">107368032</name>
</gene>
<keyword evidence="2" id="KW-0131">Cell cycle</keyword>
<name>T1KX36_TETUR</name>
<dbReference type="EnsemblMetazoa" id="tetur25g00990.1">
    <property type="protein sequence ID" value="tetur25g00990.1"/>
    <property type="gene ID" value="tetur25g00990"/>
</dbReference>
<comment type="similarity">
    <text evidence="1">Belongs to the SAPS family.</text>
</comment>
<proteinExistence type="inferred from homology"/>
<dbReference type="InterPro" id="IPR016024">
    <property type="entry name" value="ARM-type_fold"/>
</dbReference>
<dbReference type="SUPFAM" id="SSF48371">
    <property type="entry name" value="ARM repeat"/>
    <property type="match status" value="1"/>
</dbReference>
<dbReference type="InterPro" id="IPR011989">
    <property type="entry name" value="ARM-like"/>
</dbReference>
<dbReference type="EMBL" id="CAEY01000676">
    <property type="status" value="NOT_ANNOTATED_CDS"/>
    <property type="molecule type" value="Genomic_DNA"/>
</dbReference>
<dbReference type="GO" id="GO:0005829">
    <property type="term" value="C:cytosol"/>
    <property type="evidence" value="ECO:0007669"/>
    <property type="project" value="TreeGrafter"/>
</dbReference>
<dbReference type="HOGENOM" id="CLU_012598_0_0_1"/>
<dbReference type="GO" id="GO:0019903">
    <property type="term" value="F:protein phosphatase binding"/>
    <property type="evidence" value="ECO:0007669"/>
    <property type="project" value="InterPro"/>
</dbReference>
<feature type="region of interest" description="Disordered" evidence="3">
    <location>
        <begin position="445"/>
        <end position="468"/>
    </location>
</feature>
<dbReference type="eggNOG" id="KOG2073">
    <property type="taxonomic scope" value="Eukaryota"/>
</dbReference>
<reference evidence="5" key="1">
    <citation type="submission" date="2011-08" db="EMBL/GenBank/DDBJ databases">
        <authorList>
            <person name="Rombauts S."/>
        </authorList>
    </citation>
    <scope>NUCLEOTIDE SEQUENCE</scope>
    <source>
        <strain evidence="5">London</strain>
    </source>
</reference>
<dbReference type="PANTHER" id="PTHR12634">
    <property type="entry name" value="SIT4 YEAST -ASSOCIATING PROTEIN-RELATED"/>
    <property type="match status" value="1"/>
</dbReference>
<evidence type="ECO:0000313" key="4">
    <source>
        <dbReference type="EnsemblMetazoa" id="tetur25g00990.1"/>
    </source>
</evidence>
<sequence length="572" mass="64302">MFWSTELATTTSQINSLLEDEYVTLETILDQEDILHECKLGNKLLIDYLCQPDILMKLVTLVTSDPPDDADERNRYKYANMACEVLSSEKSQICETFANHPDLVSILYEKLQSAEPLNPLLASLICKVIFSLPQNVSKVSDDIHSRRDDFVSSLVAHIGTSAVMDLLFKSLSCSDSPEISSAYLNFYHKQGLVEKLIALFKADVDPAAQSNAAQLLCDIIRFSREHQTCNQENAGPNPLLDDIESTDTITNLLANMFETRTESCLVNGIQVIQALLEYRRYRANLPPKQPPVDEETGAESKIEIGDIGTLEKMISYPMFSVNETALPDLMTPLDIERLTKSVRQVHAAIVPRLEDFHSLLTNPPEKSPVRTTIGLIEKPFGATRVEVVHLIRALLSSNNPTINRKLTTLKTLPVLMDLFFAYAYNNFLHTQVEQSINCILDNAKSTSPVTSPTEIKETGGDQDGTTNPAKEIENVTSLVHQLLVEYNLIQKILDTYTHFKENQSPVKPAYMGHIIKIANHILSTKDIAVVETCFNSLDSELKENWNEWVEETLNLINMKMQFPLVKESIENE</sequence>
<evidence type="ECO:0000256" key="2">
    <source>
        <dbReference type="ARBA" id="ARBA00023306"/>
    </source>
</evidence>
<reference evidence="4" key="2">
    <citation type="submission" date="2015-06" db="UniProtKB">
        <authorList>
            <consortium name="EnsemblMetazoa"/>
        </authorList>
    </citation>
    <scope>IDENTIFICATION</scope>
</reference>
<accession>T1KX36</accession>
<dbReference type="Proteomes" id="UP000015104">
    <property type="component" value="Unassembled WGS sequence"/>
</dbReference>
<protein>
    <submittedName>
        <fullName evidence="4">Uncharacterized protein</fullName>
    </submittedName>
</protein>
<dbReference type="AlphaFoldDB" id="T1KX36"/>
<dbReference type="GO" id="GO:0019888">
    <property type="term" value="F:protein phosphatase regulator activity"/>
    <property type="evidence" value="ECO:0007669"/>
    <property type="project" value="TreeGrafter"/>
</dbReference>
<evidence type="ECO:0000313" key="5">
    <source>
        <dbReference type="Proteomes" id="UP000015104"/>
    </source>
</evidence>
<dbReference type="OrthoDB" id="295029at2759"/>
<dbReference type="Gene3D" id="1.25.10.10">
    <property type="entry name" value="Leucine-rich Repeat Variant"/>
    <property type="match status" value="1"/>
</dbReference>
<dbReference type="OMA" id="NEMRHAD"/>
<keyword evidence="5" id="KW-1185">Reference proteome</keyword>
<dbReference type="GO" id="GO:0005634">
    <property type="term" value="C:nucleus"/>
    <property type="evidence" value="ECO:0007669"/>
    <property type="project" value="TreeGrafter"/>
</dbReference>
<dbReference type="Pfam" id="PF04499">
    <property type="entry name" value="SAPS"/>
    <property type="match status" value="1"/>
</dbReference>